<feature type="region of interest" description="Disordered" evidence="1">
    <location>
        <begin position="361"/>
        <end position="391"/>
    </location>
</feature>
<protein>
    <submittedName>
        <fullName evidence="2">Uncharacterized protein</fullName>
    </submittedName>
</protein>
<gene>
    <name evidence="2" type="ORF">JI435_164140</name>
</gene>
<feature type="compositionally biased region" description="Polar residues" evidence="1">
    <location>
        <begin position="459"/>
        <end position="475"/>
    </location>
</feature>
<dbReference type="AlphaFoldDB" id="A0A7U2I867"/>
<dbReference type="Proteomes" id="UP000663193">
    <property type="component" value="Chromosome 16"/>
</dbReference>
<feature type="region of interest" description="Disordered" evidence="1">
    <location>
        <begin position="239"/>
        <end position="258"/>
    </location>
</feature>
<evidence type="ECO:0000313" key="2">
    <source>
        <dbReference type="EMBL" id="QRD03813.1"/>
    </source>
</evidence>
<feature type="compositionally biased region" description="Pro residues" evidence="1">
    <location>
        <begin position="361"/>
        <end position="371"/>
    </location>
</feature>
<organism evidence="2 3">
    <name type="scientific">Phaeosphaeria nodorum (strain SN15 / ATCC MYA-4574 / FGSC 10173)</name>
    <name type="common">Glume blotch fungus</name>
    <name type="synonym">Parastagonospora nodorum</name>
    <dbReference type="NCBI Taxonomy" id="321614"/>
    <lineage>
        <taxon>Eukaryota</taxon>
        <taxon>Fungi</taxon>
        <taxon>Dikarya</taxon>
        <taxon>Ascomycota</taxon>
        <taxon>Pezizomycotina</taxon>
        <taxon>Dothideomycetes</taxon>
        <taxon>Pleosporomycetidae</taxon>
        <taxon>Pleosporales</taxon>
        <taxon>Pleosporineae</taxon>
        <taxon>Phaeosphaeriaceae</taxon>
        <taxon>Parastagonospora</taxon>
    </lineage>
</organism>
<name>A0A7U2I867_PHANO</name>
<feature type="region of interest" description="Disordered" evidence="1">
    <location>
        <begin position="165"/>
        <end position="185"/>
    </location>
</feature>
<reference evidence="3" key="1">
    <citation type="journal article" date="2021" name="BMC Genomics">
        <title>Chromosome-level genome assembly and manually-curated proteome of model necrotroph Parastagonospora nodorum Sn15 reveals a genome-wide trove of candidate effector homologs, and redundancy of virulence-related functions within an accessory chromosome.</title>
        <authorList>
            <person name="Bertazzoni S."/>
            <person name="Jones D.A.B."/>
            <person name="Phan H.T."/>
            <person name="Tan K.-C."/>
            <person name="Hane J.K."/>
        </authorList>
    </citation>
    <scope>NUCLEOTIDE SEQUENCE [LARGE SCALE GENOMIC DNA]</scope>
    <source>
        <strain evidence="3">SN15 / ATCC MYA-4574 / FGSC 10173)</strain>
    </source>
</reference>
<dbReference type="EMBL" id="CP069038">
    <property type="protein sequence ID" value="QRD03813.1"/>
    <property type="molecule type" value="Genomic_DNA"/>
</dbReference>
<dbReference type="VEuPathDB" id="FungiDB:JI435_164140"/>
<evidence type="ECO:0000256" key="1">
    <source>
        <dbReference type="SAM" id="MobiDB-lite"/>
    </source>
</evidence>
<feature type="region of interest" description="Disordered" evidence="1">
    <location>
        <begin position="423"/>
        <end position="486"/>
    </location>
</feature>
<sequence length="543" mass="61915">MEMQAARLDKLDEIMKSLADRIRVTSSILIDIQDLVRGTVEKNVSLSLKHPAVRNLFADVKNCETTFQSTEKILETIKEDSGKSIITEGKREKTELTTDKIKELTGRFKWIGMEIQDRKINLQIRLSVFQQSIKPTKPDQEFRDVIADLLRDLRTLATQMKKAQGHVTQEAIGKPANHPQDTDKSGYPYEASKSTVRTYGVHDPNASIGPHFIPAPTPSRGFPMRMITDYQPRYAGWRIQKGPNTTNPGPKPATDSWKSPTITQLFLSNEELYLETRFMDARRVGGSSKRSFLQDILDKLSSEDKRFAITELVRKQNWSLQSWEPDLEWRMAGLRVRTRAVSRYSRETEHITVILKTELKIPPPTGWPPPHRGSTNPGMIRPPGQASQAPGSFLVTPAANIMSSQANQRKRHSQSLPHDIHANYVSDSRRPGHPSQNSPQQDYSHDTGHPVPSIPAENTPGNPRPSSISQRMMRNQTKRKDTRKEIRSPFVVEFQHPKQNWRVRVREYGRSGPHEQEMMAAEEDQIIDEMLSEWQEAMSPENV</sequence>
<dbReference type="OrthoDB" id="5245501at2759"/>
<accession>A0A7U2I867</accession>
<keyword evidence="3" id="KW-1185">Reference proteome</keyword>
<proteinExistence type="predicted"/>
<evidence type="ECO:0000313" key="3">
    <source>
        <dbReference type="Proteomes" id="UP000663193"/>
    </source>
</evidence>